<dbReference type="PANTHER" id="PTHR43133">
    <property type="entry name" value="RNA POLYMERASE ECF-TYPE SIGMA FACTO"/>
    <property type="match status" value="1"/>
</dbReference>
<dbReference type="InterPro" id="IPR007627">
    <property type="entry name" value="RNA_pol_sigma70_r2"/>
</dbReference>
<name>A0A5C4W937_9ACTN</name>
<evidence type="ECO:0000256" key="3">
    <source>
        <dbReference type="ARBA" id="ARBA00023163"/>
    </source>
</evidence>
<evidence type="ECO:0000256" key="1">
    <source>
        <dbReference type="ARBA" id="ARBA00023015"/>
    </source>
</evidence>
<reference evidence="5 6" key="1">
    <citation type="submission" date="2019-10" db="EMBL/GenBank/DDBJ databases">
        <title>Nonomuraea sp. nov., isolated from Phyllanthus amarus.</title>
        <authorList>
            <person name="Klykleung N."/>
            <person name="Tanasupawat S."/>
        </authorList>
    </citation>
    <scope>NUCLEOTIDE SEQUENCE [LARGE SCALE GENOMIC DNA]</scope>
    <source>
        <strain evidence="5 6">PA1-10</strain>
    </source>
</reference>
<feature type="domain" description="RNA polymerase sigma-70 region 2" evidence="4">
    <location>
        <begin position="25"/>
        <end position="81"/>
    </location>
</feature>
<dbReference type="SUPFAM" id="SSF88946">
    <property type="entry name" value="Sigma2 domain of RNA polymerase sigma factors"/>
    <property type="match status" value="1"/>
</dbReference>
<keyword evidence="3" id="KW-0804">Transcription</keyword>
<evidence type="ECO:0000259" key="4">
    <source>
        <dbReference type="Pfam" id="PF04542"/>
    </source>
</evidence>
<accession>A0A5C4W937</accession>
<evidence type="ECO:0000313" key="6">
    <source>
        <dbReference type="Proteomes" id="UP000312512"/>
    </source>
</evidence>
<dbReference type="GO" id="GO:0006352">
    <property type="term" value="P:DNA-templated transcription initiation"/>
    <property type="evidence" value="ECO:0007669"/>
    <property type="project" value="InterPro"/>
</dbReference>
<comment type="caution">
    <text evidence="5">The sequence shown here is derived from an EMBL/GenBank/DDBJ whole genome shotgun (WGS) entry which is preliminary data.</text>
</comment>
<dbReference type="AlphaFoldDB" id="A0A5C4W937"/>
<keyword evidence="6" id="KW-1185">Reference proteome</keyword>
<dbReference type="PANTHER" id="PTHR43133:SF62">
    <property type="entry name" value="RNA POLYMERASE SIGMA FACTOR SIGZ"/>
    <property type="match status" value="1"/>
</dbReference>
<dbReference type="OrthoDB" id="5243766at2"/>
<dbReference type="InterPro" id="IPR013325">
    <property type="entry name" value="RNA_pol_sigma_r2"/>
</dbReference>
<keyword evidence="1" id="KW-0805">Transcription regulation</keyword>
<dbReference type="Pfam" id="PF04542">
    <property type="entry name" value="Sigma70_r2"/>
    <property type="match status" value="1"/>
</dbReference>
<proteinExistence type="predicted"/>
<dbReference type="EMBL" id="VDLX02000009">
    <property type="protein sequence ID" value="KAB8192615.1"/>
    <property type="molecule type" value="Genomic_DNA"/>
</dbReference>
<protein>
    <recommendedName>
        <fullName evidence="4">RNA polymerase sigma-70 region 2 domain-containing protein</fullName>
    </recommendedName>
</protein>
<dbReference type="Gene3D" id="1.10.1740.10">
    <property type="match status" value="1"/>
</dbReference>
<dbReference type="InterPro" id="IPR039425">
    <property type="entry name" value="RNA_pol_sigma-70-like"/>
</dbReference>
<organism evidence="5 6">
    <name type="scientific">Nonomuraea phyllanthi</name>
    <dbReference type="NCBI Taxonomy" id="2219224"/>
    <lineage>
        <taxon>Bacteria</taxon>
        <taxon>Bacillati</taxon>
        <taxon>Actinomycetota</taxon>
        <taxon>Actinomycetes</taxon>
        <taxon>Streptosporangiales</taxon>
        <taxon>Streptosporangiaceae</taxon>
        <taxon>Nonomuraea</taxon>
    </lineage>
</organism>
<dbReference type="Proteomes" id="UP000312512">
    <property type="component" value="Unassembled WGS sequence"/>
</dbReference>
<evidence type="ECO:0000256" key="2">
    <source>
        <dbReference type="ARBA" id="ARBA00023082"/>
    </source>
</evidence>
<evidence type="ECO:0000313" key="5">
    <source>
        <dbReference type="EMBL" id="KAB8192615.1"/>
    </source>
</evidence>
<gene>
    <name evidence="5" type="ORF">FH608_024280</name>
</gene>
<dbReference type="GO" id="GO:0016987">
    <property type="term" value="F:sigma factor activity"/>
    <property type="evidence" value="ECO:0007669"/>
    <property type="project" value="UniProtKB-KW"/>
</dbReference>
<sequence>MRPMSDMELRARLAAGDLGALADAYDRHAPYVYGVAVTVTGSRAHAEEITQSVFAALWEEPLTYDPALGSLRGWLVGRALHESALRTQVG</sequence>
<keyword evidence="2" id="KW-0731">Sigma factor</keyword>